<evidence type="ECO:0000313" key="2">
    <source>
        <dbReference type="EMBL" id="QSB05744.1"/>
    </source>
</evidence>
<dbReference type="KEGG" id="nav:JQS30_02100"/>
<name>A0A895XK79_9ACTN</name>
<keyword evidence="1" id="KW-0472">Membrane</keyword>
<keyword evidence="1" id="KW-1133">Transmembrane helix</keyword>
<keyword evidence="3" id="KW-1185">Reference proteome</keyword>
<protein>
    <recommendedName>
        <fullName evidence="4">WXG100 family type VII secretion target</fullName>
    </recommendedName>
</protein>
<evidence type="ECO:0000256" key="1">
    <source>
        <dbReference type="SAM" id="Phobius"/>
    </source>
</evidence>
<proteinExistence type="predicted"/>
<keyword evidence="1" id="KW-0812">Transmembrane</keyword>
<gene>
    <name evidence="2" type="ORF">JQS30_02100</name>
</gene>
<organism evidence="2 3">
    <name type="scientific">Natronoglycomyces albus</name>
    <dbReference type="NCBI Taxonomy" id="2811108"/>
    <lineage>
        <taxon>Bacteria</taxon>
        <taxon>Bacillati</taxon>
        <taxon>Actinomycetota</taxon>
        <taxon>Actinomycetes</taxon>
        <taxon>Glycomycetales</taxon>
        <taxon>Glycomycetaceae</taxon>
        <taxon>Natronoglycomyces</taxon>
    </lineage>
</organism>
<evidence type="ECO:0000313" key="3">
    <source>
        <dbReference type="Proteomes" id="UP000662939"/>
    </source>
</evidence>
<dbReference type="Proteomes" id="UP000662939">
    <property type="component" value="Chromosome"/>
</dbReference>
<feature type="transmembrane region" description="Helical" evidence="1">
    <location>
        <begin position="306"/>
        <end position="337"/>
    </location>
</feature>
<dbReference type="AlphaFoldDB" id="A0A895XK79"/>
<sequence length="403" mass="42753">MTSVDPEQLHEAAKELRGLIGNASSVAETAAAHDMSWDIWGLPGIFFAKSYGDSSDEFKQYLAQGADGLNNQASKLDGAANGWEEADLEISRAFDDLLSDGFETQGRWDRFGQTTGDSGAGSFFNTPSAGIISNAMNVVSSVDSVRSANSPTEAASDIASALAGVHAFASGAATFIMDPIKYLVGAGLDFLITLIQPLNDILGAVTGNPGKMQDEIDKWDRVRTGLEPISNGVIDSWDQHLTDWEGADGEAAFDSTCKFSEAIIGLGSITYDLQGILQAAQAMADAIRGVIYDIIGGWVSKNIAKWIIALALAAFTMGGSTATAMVFSKITAVVAFLQGLQRKMEAIKVFKAFADIVGKINKIMGPMGEYIIQWQINSVGAVATGLTHEGTPRNQLDEGLAYE</sequence>
<accession>A0A895XK79</accession>
<reference evidence="2" key="1">
    <citation type="submission" date="2021-02" db="EMBL/GenBank/DDBJ databases">
        <title>Natronoglycomyces albus gen. nov., sp. nov, a haloalkaliphilic actinobacterium from a soda solonchak soil.</title>
        <authorList>
            <person name="Sorokin D.Y."/>
            <person name="Khijniak T.V."/>
            <person name="Zakharycheva A.P."/>
            <person name="Boueva O.V."/>
            <person name="Ariskina E.V."/>
            <person name="Hahnke R.L."/>
            <person name="Bunk B."/>
            <person name="Sproer C."/>
            <person name="Schumann P."/>
            <person name="Evtushenko L.I."/>
            <person name="Kublanov I.V."/>
        </authorList>
    </citation>
    <scope>NUCLEOTIDE SEQUENCE</scope>
    <source>
        <strain evidence="2">DSM 106290</strain>
    </source>
</reference>
<dbReference type="RefSeq" id="WP_213171756.1">
    <property type="nucleotide sequence ID" value="NZ_CP070496.1"/>
</dbReference>
<evidence type="ECO:0008006" key="4">
    <source>
        <dbReference type="Google" id="ProtNLM"/>
    </source>
</evidence>
<dbReference type="EMBL" id="CP070496">
    <property type="protein sequence ID" value="QSB05744.1"/>
    <property type="molecule type" value="Genomic_DNA"/>
</dbReference>